<dbReference type="Pfam" id="PF13635">
    <property type="entry name" value="DUF4143"/>
    <property type="match status" value="1"/>
</dbReference>
<evidence type="ECO:0000259" key="2">
    <source>
        <dbReference type="Pfam" id="PF13635"/>
    </source>
</evidence>
<accession>A0A1F4RCQ9</accession>
<dbReference type="InterPro" id="IPR041682">
    <property type="entry name" value="AAA_14"/>
</dbReference>
<proteinExistence type="predicted"/>
<dbReference type="AlphaFoldDB" id="A0A1F4RCQ9"/>
<dbReference type="Pfam" id="PF13173">
    <property type="entry name" value="AAA_14"/>
    <property type="match status" value="1"/>
</dbReference>
<evidence type="ECO:0008006" key="5">
    <source>
        <dbReference type="Google" id="ProtNLM"/>
    </source>
</evidence>
<dbReference type="Proteomes" id="UP000176938">
    <property type="component" value="Unassembled WGS sequence"/>
</dbReference>
<reference evidence="3 4" key="1">
    <citation type="journal article" date="2016" name="Nat. Commun.">
        <title>Thousands of microbial genomes shed light on interconnected biogeochemical processes in an aquifer system.</title>
        <authorList>
            <person name="Anantharaman K."/>
            <person name="Brown C.T."/>
            <person name="Hug L.A."/>
            <person name="Sharon I."/>
            <person name="Castelle C.J."/>
            <person name="Probst A.J."/>
            <person name="Thomas B.C."/>
            <person name="Singh A."/>
            <person name="Wilkins M.J."/>
            <person name="Karaoz U."/>
            <person name="Brodie E.L."/>
            <person name="Williams K.H."/>
            <person name="Hubbard S.S."/>
            <person name="Banfield J.F."/>
        </authorList>
    </citation>
    <scope>NUCLEOTIDE SEQUENCE [LARGE SCALE GENOMIC DNA]</scope>
</reference>
<feature type="domain" description="AAA" evidence="1">
    <location>
        <begin position="21"/>
        <end position="154"/>
    </location>
</feature>
<name>A0A1F4RCQ9_UNCSA</name>
<dbReference type="PANTHER" id="PTHR43566">
    <property type="entry name" value="CONSERVED PROTEIN"/>
    <property type="match status" value="1"/>
</dbReference>
<evidence type="ECO:0000313" key="4">
    <source>
        <dbReference type="Proteomes" id="UP000176938"/>
    </source>
</evidence>
<dbReference type="InterPro" id="IPR027417">
    <property type="entry name" value="P-loop_NTPase"/>
</dbReference>
<dbReference type="InterPro" id="IPR025420">
    <property type="entry name" value="DUF4143"/>
</dbReference>
<evidence type="ECO:0000259" key="1">
    <source>
        <dbReference type="Pfam" id="PF13173"/>
    </source>
</evidence>
<dbReference type="EMBL" id="METP01000032">
    <property type="protein sequence ID" value="OGC05938.1"/>
    <property type="molecule type" value="Genomic_DNA"/>
</dbReference>
<gene>
    <name evidence="3" type="ORF">A3H38_03520</name>
</gene>
<dbReference type="PANTHER" id="PTHR43566:SF1">
    <property type="entry name" value="AAA+ ATPASE DOMAIN-CONTAINING PROTEIN"/>
    <property type="match status" value="1"/>
</dbReference>
<dbReference type="SUPFAM" id="SSF52540">
    <property type="entry name" value="P-loop containing nucleoside triphosphate hydrolases"/>
    <property type="match status" value="1"/>
</dbReference>
<dbReference type="Gene3D" id="3.40.50.300">
    <property type="entry name" value="P-loop containing nucleotide triphosphate hydrolases"/>
    <property type="match status" value="1"/>
</dbReference>
<evidence type="ECO:0000313" key="3">
    <source>
        <dbReference type="EMBL" id="OGC05938.1"/>
    </source>
</evidence>
<protein>
    <recommendedName>
        <fullName evidence="5">AAA+ ATPase domain-containing protein</fullName>
    </recommendedName>
</protein>
<organism evidence="3 4">
    <name type="scientific">candidate division WOR-1 bacterium RIFCSPLOWO2_02_FULL_46_20</name>
    <dbReference type="NCBI Taxonomy" id="1802567"/>
    <lineage>
        <taxon>Bacteria</taxon>
        <taxon>Bacillati</taxon>
        <taxon>Saganbacteria</taxon>
    </lineage>
</organism>
<feature type="domain" description="DUF4143" evidence="2">
    <location>
        <begin position="214"/>
        <end position="362"/>
    </location>
</feature>
<comment type="caution">
    <text evidence="3">The sequence shown here is derived from an EMBL/GenBank/DDBJ whole genome shotgun (WGS) entry which is preliminary data.</text>
</comment>
<sequence length="408" mass="46761">MANKLLNRLIINEIKPFLATNDVIVLHGARQVGKTSILLLLEQSLKEKGETTFFIDLEDSRNLQVLDSGIDELIKHLTEEGVYPRPGKTYVFLDEIQYLADPSKLLKLAADHHPELKLIVSGSSSFLLKKKFSDSLVGRTVDFEVHNLSFAEFLLFKGLLSISPGKATVKKLEALKSLYEEYVLYGGYPKIVLTPDLLMKEKYLQQIIDTYIRKDIRDLAEIKDVNKFNRLLETLAAQSGQLLNVHELSNTCNLAKQTVENYLFLLEQTYILRLVRPFSTNLRTELSKTPKVFFFDTGIMQLLWLKTLPREILGQAFETSVFSELAKNYGVDKVFFWRTTDKKEIDFILKRANTPLPLEVKISFAQFHPGAIKAFLAKYQLQEYKIIALRGNAKAPHSLYPWQLDNLK</sequence>